<keyword evidence="1" id="KW-1133">Transmembrane helix</keyword>
<evidence type="ECO:0000256" key="1">
    <source>
        <dbReference type="SAM" id="Phobius"/>
    </source>
</evidence>
<dbReference type="EMBL" id="LJSN01000005">
    <property type="protein sequence ID" value="PNE36803.1"/>
    <property type="molecule type" value="Genomic_DNA"/>
</dbReference>
<dbReference type="Proteomes" id="UP000236047">
    <property type="component" value="Unassembled WGS sequence"/>
</dbReference>
<name>A0A2N8P6Z2_STRNR</name>
<comment type="caution">
    <text evidence="2">The sequence shown here is derived from an EMBL/GenBank/DDBJ whole genome shotgun (WGS) entry which is preliminary data.</text>
</comment>
<keyword evidence="1" id="KW-0812">Transmembrane</keyword>
<organism evidence="2 3">
    <name type="scientific">Streptomyces noursei</name>
    <name type="common">Streptomyces albulus</name>
    <dbReference type="NCBI Taxonomy" id="1971"/>
    <lineage>
        <taxon>Bacteria</taxon>
        <taxon>Bacillati</taxon>
        <taxon>Actinomycetota</taxon>
        <taxon>Actinomycetes</taxon>
        <taxon>Kitasatosporales</taxon>
        <taxon>Streptomycetaceae</taxon>
        <taxon>Streptomyces</taxon>
    </lineage>
</organism>
<sequence length="139" mass="14734">MGEYASSDAAAALARAQELSSMVRKRTAWYVRYQVVYGCAAGLLVLVIGLVKAPFGTAAGIGGWVATITALSVYAARQPVARRGFGRWHGIMIGTWALLYSAVLGIGLLFFRGDASWWVPGAVVVSLPGLIGGYLEARK</sequence>
<keyword evidence="3" id="KW-1185">Reference proteome</keyword>
<evidence type="ECO:0000313" key="3">
    <source>
        <dbReference type="Proteomes" id="UP000236047"/>
    </source>
</evidence>
<dbReference type="RefSeq" id="WP_073448480.1">
    <property type="nucleotide sequence ID" value="NZ_LJSN01000005.1"/>
</dbReference>
<dbReference type="AlphaFoldDB" id="A0A2N8P6Z2"/>
<keyword evidence="1" id="KW-0472">Membrane</keyword>
<protein>
    <submittedName>
        <fullName evidence="2">Uncharacterized protein</fullName>
    </submittedName>
</protein>
<accession>A0A2N8P6Z2</accession>
<feature type="transmembrane region" description="Helical" evidence="1">
    <location>
        <begin position="88"/>
        <end position="111"/>
    </location>
</feature>
<evidence type="ECO:0000313" key="2">
    <source>
        <dbReference type="EMBL" id="PNE36803.1"/>
    </source>
</evidence>
<feature type="transmembrane region" description="Helical" evidence="1">
    <location>
        <begin position="30"/>
        <end position="51"/>
    </location>
</feature>
<reference evidence="3" key="1">
    <citation type="submission" date="2015-09" db="EMBL/GenBank/DDBJ databases">
        <authorList>
            <person name="Graham D.E."/>
            <person name="Mahan K.M."/>
            <person name="Klingeman D.M."/>
            <person name="Fida T."/>
            <person name="Giannone R.J."/>
            <person name="Hettich R.L."/>
            <person name="Parry R.J."/>
            <person name="Spain J.C."/>
        </authorList>
    </citation>
    <scope>NUCLEOTIDE SEQUENCE [LARGE SCALE GENOMIC DNA]</scope>
    <source>
        <strain evidence="3">JCM 4701</strain>
    </source>
</reference>
<proteinExistence type="predicted"/>
<feature type="transmembrane region" description="Helical" evidence="1">
    <location>
        <begin position="57"/>
        <end position="76"/>
    </location>
</feature>
<gene>
    <name evidence="2" type="ORF">AOB60_38495</name>
</gene>
<feature type="transmembrane region" description="Helical" evidence="1">
    <location>
        <begin position="117"/>
        <end position="135"/>
    </location>
</feature>